<dbReference type="Proteomes" id="UP001180020">
    <property type="component" value="Unassembled WGS sequence"/>
</dbReference>
<protein>
    <submittedName>
        <fullName evidence="2">F-box protein SKIP23</fullName>
    </submittedName>
</protein>
<keyword evidence="3" id="KW-1185">Reference proteome</keyword>
<dbReference type="PROSITE" id="PS50181">
    <property type="entry name" value="FBOX"/>
    <property type="match status" value="1"/>
</dbReference>
<comment type="caution">
    <text evidence="2">The sequence shown here is derived from an EMBL/GenBank/DDBJ whole genome shotgun (WGS) entry which is preliminary data.</text>
</comment>
<dbReference type="AlphaFoldDB" id="A0AAV9ELS5"/>
<accession>A0AAV9ELS5</accession>
<name>A0AAV9ELS5_ACOCL</name>
<reference evidence="2" key="2">
    <citation type="submission" date="2023-06" db="EMBL/GenBank/DDBJ databases">
        <authorList>
            <person name="Ma L."/>
            <person name="Liu K.-W."/>
            <person name="Li Z."/>
            <person name="Hsiao Y.-Y."/>
            <person name="Qi Y."/>
            <person name="Fu T."/>
            <person name="Tang G."/>
            <person name="Zhang D."/>
            <person name="Sun W.-H."/>
            <person name="Liu D.-K."/>
            <person name="Li Y."/>
            <person name="Chen G.-Z."/>
            <person name="Liu X.-D."/>
            <person name="Liao X.-Y."/>
            <person name="Jiang Y.-T."/>
            <person name="Yu X."/>
            <person name="Hao Y."/>
            <person name="Huang J."/>
            <person name="Zhao X.-W."/>
            <person name="Ke S."/>
            <person name="Chen Y.-Y."/>
            <person name="Wu W.-L."/>
            <person name="Hsu J.-L."/>
            <person name="Lin Y.-F."/>
            <person name="Huang M.-D."/>
            <person name="Li C.-Y."/>
            <person name="Huang L."/>
            <person name="Wang Z.-W."/>
            <person name="Zhao X."/>
            <person name="Zhong W.-Y."/>
            <person name="Peng D.-H."/>
            <person name="Ahmad S."/>
            <person name="Lan S."/>
            <person name="Zhang J.-S."/>
            <person name="Tsai W.-C."/>
            <person name="Van De Peer Y."/>
            <person name="Liu Z.-J."/>
        </authorList>
    </citation>
    <scope>NUCLEOTIDE SEQUENCE</scope>
    <source>
        <strain evidence="2">CP</strain>
        <tissue evidence="2">Leaves</tissue>
    </source>
</reference>
<organism evidence="2 3">
    <name type="scientific">Acorus calamus</name>
    <name type="common">Sweet flag</name>
    <dbReference type="NCBI Taxonomy" id="4465"/>
    <lineage>
        <taxon>Eukaryota</taxon>
        <taxon>Viridiplantae</taxon>
        <taxon>Streptophyta</taxon>
        <taxon>Embryophyta</taxon>
        <taxon>Tracheophyta</taxon>
        <taxon>Spermatophyta</taxon>
        <taxon>Magnoliopsida</taxon>
        <taxon>Liliopsida</taxon>
        <taxon>Acoraceae</taxon>
        <taxon>Acorus</taxon>
    </lineage>
</organism>
<dbReference type="Pfam" id="PF03478">
    <property type="entry name" value="Beta-prop_KIB1-4"/>
    <property type="match status" value="2"/>
</dbReference>
<dbReference type="SUPFAM" id="SSF81383">
    <property type="entry name" value="F-box domain"/>
    <property type="match status" value="1"/>
</dbReference>
<gene>
    <name evidence="2" type="primary">SKIP23</name>
    <name evidence="2" type="ORF">QJS10_CPA06g02092</name>
</gene>
<dbReference type="EMBL" id="JAUJYO010000006">
    <property type="protein sequence ID" value="KAK1313087.1"/>
    <property type="molecule type" value="Genomic_DNA"/>
</dbReference>
<evidence type="ECO:0000313" key="2">
    <source>
        <dbReference type="EMBL" id="KAK1313087.1"/>
    </source>
</evidence>
<evidence type="ECO:0000313" key="3">
    <source>
        <dbReference type="Proteomes" id="UP001180020"/>
    </source>
</evidence>
<dbReference type="Pfam" id="PF00646">
    <property type="entry name" value="F-box"/>
    <property type="match status" value="1"/>
</dbReference>
<proteinExistence type="predicted"/>
<dbReference type="InterPro" id="IPR005174">
    <property type="entry name" value="KIB1-4_b-propeller"/>
</dbReference>
<dbReference type="InterPro" id="IPR036047">
    <property type="entry name" value="F-box-like_dom_sf"/>
</dbReference>
<dbReference type="InterPro" id="IPR001810">
    <property type="entry name" value="F-box_dom"/>
</dbReference>
<reference evidence="2" key="1">
    <citation type="journal article" date="2023" name="Nat. Commun.">
        <title>Diploid and tetraploid genomes of Acorus and the evolution of monocots.</title>
        <authorList>
            <person name="Ma L."/>
            <person name="Liu K.W."/>
            <person name="Li Z."/>
            <person name="Hsiao Y.Y."/>
            <person name="Qi Y."/>
            <person name="Fu T."/>
            <person name="Tang G.D."/>
            <person name="Zhang D."/>
            <person name="Sun W.H."/>
            <person name="Liu D.K."/>
            <person name="Li Y."/>
            <person name="Chen G.Z."/>
            <person name="Liu X.D."/>
            <person name="Liao X.Y."/>
            <person name="Jiang Y.T."/>
            <person name="Yu X."/>
            <person name="Hao Y."/>
            <person name="Huang J."/>
            <person name="Zhao X.W."/>
            <person name="Ke S."/>
            <person name="Chen Y.Y."/>
            <person name="Wu W.L."/>
            <person name="Hsu J.L."/>
            <person name="Lin Y.F."/>
            <person name="Huang M.D."/>
            <person name="Li C.Y."/>
            <person name="Huang L."/>
            <person name="Wang Z.W."/>
            <person name="Zhao X."/>
            <person name="Zhong W.Y."/>
            <person name="Peng D.H."/>
            <person name="Ahmad S."/>
            <person name="Lan S."/>
            <person name="Zhang J.S."/>
            <person name="Tsai W.C."/>
            <person name="Van de Peer Y."/>
            <person name="Liu Z.J."/>
        </authorList>
    </citation>
    <scope>NUCLEOTIDE SEQUENCE</scope>
    <source>
        <strain evidence="2">CP</strain>
    </source>
</reference>
<dbReference type="PANTHER" id="PTHR44586">
    <property type="entry name" value="F-BOX DOMAIN CONTAINING PROTEIN, EXPRESSED"/>
    <property type="match status" value="1"/>
</dbReference>
<evidence type="ECO:0000259" key="1">
    <source>
        <dbReference type="PROSITE" id="PS50181"/>
    </source>
</evidence>
<dbReference type="Gene3D" id="1.20.1280.50">
    <property type="match status" value="1"/>
</dbReference>
<dbReference type="PANTHER" id="PTHR44586:SF25">
    <property type="entry name" value="(WILD MALAYSIAN BANANA) HYPOTHETICAL PROTEIN"/>
    <property type="match status" value="1"/>
</dbReference>
<feature type="domain" description="F-box" evidence="1">
    <location>
        <begin position="9"/>
        <end position="58"/>
    </location>
</feature>
<sequence>MDKMKDEEQRDWSSLPEDILYVISRRLTLLDCIHLSVVCTSWHQSIKNNNNNSSRRKYSNPAKQVPWLMLPCQAADQPHAGRSFFSLSDGGKTLHIGLPRHLANMWCVGTSDGWLFVVDSHSEMIMLDPTTGAEVALPSIASRRTVTPLRNKKGNIHKYRFAWQLNGILEDWGLWRMRSFYYPKAIFCRDIDTVATIIDMGYRIAVARVGDNKWTVLETPPGFMVDDIMFHEGWLYAVINSGHVLSCNLLSPTLLPTSWKYTGKQTRKWYGLKRYLVMSVGKELLQVFRRCDPTMRSDRARMTLGFDVFRLDENGCDWVEMTSLGDHQALFLGDNHSVSLAVDGVHGLMGNRVYFTDDDEEKIFCEPCGAHIGVYRMDDMTVEPYCSFPSKPDNRSEVIQGMILNYGLFSVLVSYGIDVIFNVKTSILAALRMDKMKEEEQRDWRKYSNPAKQVPWLMLPCQAADQPHAGRSFFSLSDGGKTSHIGLPRHLTNMWCVGASDGWLFVVDSLSEMIMLDPTTGVEVALSSLTTTPPVTPMRNKKKGHVHKYRFEWRPVDGIVEELDLWRKRSFYYAKAIFCRGINAVAGIIDMGDRIAVARVGDNKWTMLETPPKFMVDDIMFHEGWLYAVITSGHVLSCNLLSPEVVRFKEEFSDVCRERVVAGV</sequence>